<dbReference type="AlphaFoldDB" id="A0A7C8M8M4"/>
<reference evidence="2 3" key="1">
    <citation type="submission" date="2020-01" db="EMBL/GenBank/DDBJ databases">
        <authorList>
            <consortium name="DOE Joint Genome Institute"/>
            <person name="Haridas S."/>
            <person name="Albert R."/>
            <person name="Binder M."/>
            <person name="Bloem J."/>
            <person name="Labutti K."/>
            <person name="Salamov A."/>
            <person name="Andreopoulos B."/>
            <person name="Baker S.E."/>
            <person name="Barry K."/>
            <person name="Bills G."/>
            <person name="Bluhm B.H."/>
            <person name="Cannon C."/>
            <person name="Castanera R."/>
            <person name="Culley D.E."/>
            <person name="Daum C."/>
            <person name="Ezra D."/>
            <person name="Gonzalez J.B."/>
            <person name="Henrissat B."/>
            <person name="Kuo A."/>
            <person name="Liang C."/>
            <person name="Lipzen A."/>
            <person name="Lutzoni F."/>
            <person name="Magnuson J."/>
            <person name="Mondo S."/>
            <person name="Nolan M."/>
            <person name="Ohm R."/>
            <person name="Pangilinan J."/>
            <person name="Park H.-J.H."/>
            <person name="Ramirez L."/>
            <person name="Alfaro M."/>
            <person name="Sun H."/>
            <person name="Tritt A."/>
            <person name="Yoshinaga Y."/>
            <person name="Zwiers L.-H.L."/>
            <person name="Turgeon B.G."/>
            <person name="Goodwin S.B."/>
            <person name="Spatafora J.W."/>
            <person name="Crous P.W."/>
            <person name="Grigoriev I.V."/>
        </authorList>
    </citation>
    <scope>NUCLEOTIDE SEQUENCE [LARGE SCALE GENOMIC DNA]</scope>
    <source>
        <strain evidence="2 3">CBS 611.86</strain>
    </source>
</reference>
<feature type="region of interest" description="Disordered" evidence="1">
    <location>
        <begin position="1"/>
        <end position="48"/>
    </location>
</feature>
<sequence length="291" mass="32383">MYIDDDDRDVIGRFPEESDWALSSSEDDSTPFSPSSPHTSVSDEMSASRLSLFSRDRPTPATSMEALALSQPASTTASPDAPPTFLTLPPEIRHQIYRYLPDLVRPTPLIYCLSTFANNLQHPLASVSPLVRAEALAIFYSYNTWVIKLEFRMMYEAFHAWIIRLGPGAASLRLVHISVRGSLFKPRTRHHPIVIFPVLAGHSANTGAQRAVEDYHPPDGDASFKIDLSEKYAGGKVELVRCDGSRENGEKGRVHLEKLVAGLWGKRRAGTLNGQDWVDAVDSFLAFTGWW</sequence>
<organism evidence="2 3">
    <name type="scientific">Massariosphaeria phaeospora</name>
    <dbReference type="NCBI Taxonomy" id="100035"/>
    <lineage>
        <taxon>Eukaryota</taxon>
        <taxon>Fungi</taxon>
        <taxon>Dikarya</taxon>
        <taxon>Ascomycota</taxon>
        <taxon>Pezizomycotina</taxon>
        <taxon>Dothideomycetes</taxon>
        <taxon>Pleosporomycetidae</taxon>
        <taxon>Pleosporales</taxon>
        <taxon>Pleosporales incertae sedis</taxon>
        <taxon>Massariosphaeria</taxon>
    </lineage>
</organism>
<comment type="caution">
    <text evidence="2">The sequence shown here is derived from an EMBL/GenBank/DDBJ whole genome shotgun (WGS) entry which is preliminary data.</text>
</comment>
<dbReference type="OrthoDB" id="62952at2759"/>
<name>A0A7C8M8M4_9PLEO</name>
<accession>A0A7C8M8M4</accession>
<proteinExistence type="predicted"/>
<dbReference type="Proteomes" id="UP000481861">
    <property type="component" value="Unassembled WGS sequence"/>
</dbReference>
<gene>
    <name evidence="2" type="ORF">BDV95DRAFT_572790</name>
</gene>
<evidence type="ECO:0000313" key="3">
    <source>
        <dbReference type="Proteomes" id="UP000481861"/>
    </source>
</evidence>
<keyword evidence="3" id="KW-1185">Reference proteome</keyword>
<feature type="compositionally biased region" description="Low complexity" evidence="1">
    <location>
        <begin position="30"/>
        <end position="43"/>
    </location>
</feature>
<dbReference type="EMBL" id="JAADJZ010000011">
    <property type="protein sequence ID" value="KAF2871776.1"/>
    <property type="molecule type" value="Genomic_DNA"/>
</dbReference>
<evidence type="ECO:0008006" key="4">
    <source>
        <dbReference type="Google" id="ProtNLM"/>
    </source>
</evidence>
<protein>
    <recommendedName>
        <fullName evidence="4">F-box domain-containing protein</fullName>
    </recommendedName>
</protein>
<evidence type="ECO:0000313" key="2">
    <source>
        <dbReference type="EMBL" id="KAF2871776.1"/>
    </source>
</evidence>
<evidence type="ECO:0000256" key="1">
    <source>
        <dbReference type="SAM" id="MobiDB-lite"/>
    </source>
</evidence>